<dbReference type="GO" id="GO:0005886">
    <property type="term" value="C:plasma membrane"/>
    <property type="evidence" value="ECO:0007669"/>
    <property type="project" value="TreeGrafter"/>
</dbReference>
<feature type="domain" description="Penicillin-binding protein transpeptidase" evidence="1">
    <location>
        <begin position="63"/>
        <end position="382"/>
    </location>
</feature>
<dbReference type="GO" id="GO:0071555">
    <property type="term" value="P:cell wall organization"/>
    <property type="evidence" value="ECO:0007669"/>
    <property type="project" value="TreeGrafter"/>
</dbReference>
<evidence type="ECO:0000313" key="3">
    <source>
        <dbReference type="Proteomes" id="UP000231648"/>
    </source>
</evidence>
<proteinExistence type="predicted"/>
<dbReference type="AlphaFoldDB" id="A0A2M8KCM6"/>
<dbReference type="Gene3D" id="3.40.710.10">
    <property type="entry name" value="DD-peptidase/beta-lactamase superfamily"/>
    <property type="match status" value="1"/>
</dbReference>
<dbReference type="PANTHER" id="PTHR30627">
    <property type="entry name" value="PEPTIDOGLYCAN D,D-TRANSPEPTIDASE"/>
    <property type="match status" value="1"/>
</dbReference>
<dbReference type="InterPro" id="IPR012338">
    <property type="entry name" value="Beta-lactam/transpept-like"/>
</dbReference>
<organism evidence="2 3">
    <name type="scientific">Candidatus Portnoybacteria bacterium CG10_big_fil_rev_8_21_14_0_10_38_18</name>
    <dbReference type="NCBI Taxonomy" id="1974813"/>
    <lineage>
        <taxon>Bacteria</taxon>
        <taxon>Candidatus Portnoyibacteriota</taxon>
    </lineage>
</organism>
<dbReference type="EMBL" id="PFDX01000009">
    <property type="protein sequence ID" value="PJE57682.1"/>
    <property type="molecule type" value="Genomic_DNA"/>
</dbReference>
<dbReference type="GO" id="GO:0071972">
    <property type="term" value="F:peptidoglycan L,D-transpeptidase activity"/>
    <property type="evidence" value="ECO:0007669"/>
    <property type="project" value="TreeGrafter"/>
</dbReference>
<feature type="non-terminal residue" evidence="2">
    <location>
        <position position="1"/>
    </location>
</feature>
<evidence type="ECO:0000259" key="1">
    <source>
        <dbReference type="Pfam" id="PF00905"/>
    </source>
</evidence>
<comment type="caution">
    <text evidence="2">The sequence shown here is derived from an EMBL/GenBank/DDBJ whole genome shotgun (WGS) entry which is preliminary data.</text>
</comment>
<dbReference type="Pfam" id="PF00905">
    <property type="entry name" value="Transpeptidase"/>
    <property type="match status" value="1"/>
</dbReference>
<dbReference type="SUPFAM" id="SSF56601">
    <property type="entry name" value="beta-lactamase/transpeptidase-like"/>
    <property type="match status" value="1"/>
</dbReference>
<accession>A0A2M8KCM6</accession>
<dbReference type="Gene3D" id="3.90.1310.10">
    <property type="entry name" value="Penicillin-binding protein 2a (Domain 2)"/>
    <property type="match status" value="1"/>
</dbReference>
<name>A0A2M8KCM6_9BACT</name>
<sequence>TLRGSYGEELVEIDSLGKFQKVLAVKEPTSGKDIVLSVDAGLQKEIYDVLKAKLNTLNTSKAAAVAVNPQNGKILALVSFPSFDNNEFVRVLPPELFNRIIQDKNEPLLNRAIMGLYPPGSTIKPLLASAVLQEGIISPNKQINCPGYISVIDKYNPNVIWTYNDWKAHGPTDMIKAIAESCDVYFYTVVGGYGEIEGLGIENIEKYLGLFGWSQILGIDLPGEKSGFIPSPSWKKEVRNEDWYTGDTYNCSIGQGDITVTPLELTMAIASIANGGKIFRPQLLNDKEPEIINQNFIKPEFLEIVRKGMREAVVSGSARSLADLSVKTAGKTGTAQVSKTKNPHAWFTVFAPYENPEIVLTILVENGGEGSSTALPVAKEILSWYFNR</sequence>
<dbReference type="InterPro" id="IPR050515">
    <property type="entry name" value="Beta-lactam/transpept"/>
</dbReference>
<dbReference type="PANTHER" id="PTHR30627:SF2">
    <property type="entry name" value="PEPTIDOGLYCAN D,D-TRANSPEPTIDASE MRDA"/>
    <property type="match status" value="1"/>
</dbReference>
<evidence type="ECO:0000313" key="2">
    <source>
        <dbReference type="EMBL" id="PJE57682.1"/>
    </source>
</evidence>
<dbReference type="Proteomes" id="UP000231648">
    <property type="component" value="Unassembled WGS sequence"/>
</dbReference>
<reference evidence="3" key="1">
    <citation type="submission" date="2017-09" db="EMBL/GenBank/DDBJ databases">
        <title>Depth-based differentiation of microbial function through sediment-hosted aquifers and enrichment of novel symbionts in the deep terrestrial subsurface.</title>
        <authorList>
            <person name="Probst A.J."/>
            <person name="Ladd B."/>
            <person name="Jarett J.K."/>
            <person name="Geller-Mcgrath D.E."/>
            <person name="Sieber C.M.K."/>
            <person name="Emerson J.B."/>
            <person name="Anantharaman K."/>
            <person name="Thomas B.C."/>
            <person name="Malmstrom R."/>
            <person name="Stieglmeier M."/>
            <person name="Klingl A."/>
            <person name="Woyke T."/>
            <person name="Ryan C.M."/>
            <person name="Banfield J.F."/>
        </authorList>
    </citation>
    <scope>NUCLEOTIDE SEQUENCE [LARGE SCALE GENOMIC DNA]</scope>
</reference>
<dbReference type="InterPro" id="IPR001460">
    <property type="entry name" value="PCN-bd_Tpept"/>
</dbReference>
<protein>
    <recommendedName>
        <fullName evidence="1">Penicillin-binding protein transpeptidase domain-containing protein</fullName>
    </recommendedName>
</protein>
<gene>
    <name evidence="2" type="ORF">COU82_00795</name>
</gene>
<dbReference type="GO" id="GO:0008658">
    <property type="term" value="F:penicillin binding"/>
    <property type="evidence" value="ECO:0007669"/>
    <property type="project" value="InterPro"/>
</dbReference>